<evidence type="ECO:0000313" key="1">
    <source>
        <dbReference type="EMBL" id="GIH07431.1"/>
    </source>
</evidence>
<dbReference type="AlphaFoldDB" id="A0A8J3QDN8"/>
<evidence type="ECO:0000313" key="2">
    <source>
        <dbReference type="Proteomes" id="UP000612899"/>
    </source>
</evidence>
<name>A0A8J3QDN8_9ACTN</name>
<comment type="caution">
    <text evidence="1">The sequence shown here is derived from an EMBL/GenBank/DDBJ whole genome shotgun (WGS) entry which is preliminary data.</text>
</comment>
<gene>
    <name evidence="1" type="ORF">Rhe02_54980</name>
</gene>
<dbReference type="EMBL" id="BONY01000036">
    <property type="protein sequence ID" value="GIH07431.1"/>
    <property type="molecule type" value="Genomic_DNA"/>
</dbReference>
<sequence>MAFPATPLDIEVSIALSADLTADPDTWVFTDITDYVREDRKISIRRGKTGKFAQVTASRCSLTVDNSDGRFSRHNPAGAYYGQIKKNTPLRVRVNNGSGYVNRFCGYVTGWPPEWDPSEADQTVSLSADGIMRRLGRDATTHSPAYGRFSGLTGSGFTPLAYWPMEDARGATSFASAVGGDPMVRGTHLYSGAAGPGTVSFADEATLPGSLPLPVFGPACSMRGPIPAYTDTGQWVYQIMLRLPSELDSQILGLLDLRTTNTALPYVFVGLLTSGSASAVDIRVQVYDAAISLTDTFTVTISDADIFDQWVSIVVCSKLNSSGSNDTVSLTILDTNGDSLGTTGDQVVDANFHGAINFAEVLSPTGVYPVTVLSLGGAAWGHAAIYTDPAFTIGTHDVANAIAAGGHLGEMAHVRAARLADEAGIPFVVTGSTSVTMGPQRIAKPLDLLRDCALADQAILYEPLDFGLAFLTGRSLYNQTPVVTLQYDQGHVAPPFRPEDDDRDFYNDVTAQRPNSGAPMHYANAASVAEVGSYPLPVSPNVETDDQAYQIAGWLATVGSNDELQWPAVRPNLRRAPELIDDWLAADIGKNLAVTDHPSPLAPDDIVQLIEGYAEVLGSYTFEPTVTLSPATIYNSIGLWGLVGKELHAAINSSATSADIATTSGPLLALTASLGAGGYTGKIGTEEIQVTAVAASTVTFGTTGTVTHASNASVTPGIPASVATGDLLLCLAAIRNSGTGVPNTPAGYTRLAVFGSSINVQLFAKIATSGAEAAPTITFTGGVANADTSAQMIRLSGKWHSASNVLLDSASWLNPSSQNIAYPALRVPLADNCIILYLGWKADDWTSVASPGTEIGEPDTTTGDDQGIVWAYSIQTTAAAITPGSFVVTGGAAAISRGAVLALRCDYQTATITRSVNGVTATHSAADAVTLADPSVWAL</sequence>
<accession>A0A8J3QDN8</accession>
<dbReference type="RefSeq" id="WP_203911221.1">
    <property type="nucleotide sequence ID" value="NZ_BONY01000036.1"/>
</dbReference>
<organism evidence="1 2">
    <name type="scientific">Rhizocola hellebori</name>
    <dbReference type="NCBI Taxonomy" id="1392758"/>
    <lineage>
        <taxon>Bacteria</taxon>
        <taxon>Bacillati</taxon>
        <taxon>Actinomycetota</taxon>
        <taxon>Actinomycetes</taxon>
        <taxon>Micromonosporales</taxon>
        <taxon>Micromonosporaceae</taxon>
        <taxon>Rhizocola</taxon>
    </lineage>
</organism>
<keyword evidence="2" id="KW-1185">Reference proteome</keyword>
<proteinExistence type="predicted"/>
<dbReference type="Proteomes" id="UP000612899">
    <property type="component" value="Unassembled WGS sequence"/>
</dbReference>
<reference evidence="1" key="1">
    <citation type="submission" date="2021-01" db="EMBL/GenBank/DDBJ databases">
        <title>Whole genome shotgun sequence of Rhizocola hellebori NBRC 109834.</title>
        <authorList>
            <person name="Komaki H."/>
            <person name="Tamura T."/>
        </authorList>
    </citation>
    <scope>NUCLEOTIDE SEQUENCE</scope>
    <source>
        <strain evidence="1">NBRC 109834</strain>
    </source>
</reference>
<protein>
    <submittedName>
        <fullName evidence="1">Uncharacterized protein</fullName>
    </submittedName>
</protein>